<sequence length="192" mass="20814">MIEIGTTSTQKPQQSIDFEIGRAFRRPLSEYAGDYGRGLATFAISGVKAPSTAQALAPKPFNSAIGQFGNPTTYASALNGAQQGFNSLSMFANATSPAQQSTQNVIFGSKGMMKMGLALEGINTLSNLFSLGANIWSTSEQIKMAKKQHDLARQQFDTENARYEAREKERISNNEQISKSAALFEASPMSRE</sequence>
<gene>
    <name evidence="2" type="ordered locus">HBZC1_00610</name>
</gene>
<reference evidence="2 3" key="1">
    <citation type="journal article" date="2011" name="J. Bacteriol.">
        <title>Genome sequence of Helicobacter bizzozeronii strain CIII-1, an isolate from human gastric mucosa.</title>
        <authorList>
            <person name="Schott T."/>
            <person name="Rossi M."/>
            <person name="Hanninen M.L."/>
        </authorList>
    </citation>
    <scope>NUCLEOTIDE SEQUENCE [LARGE SCALE GENOMIC DNA]</scope>
    <source>
        <strain evidence="2 3">CIII-1</strain>
    </source>
</reference>
<protein>
    <submittedName>
        <fullName evidence="2">Uncharacterized protein</fullName>
    </submittedName>
</protein>
<name>F8KQP3_HELBC</name>
<keyword evidence="3" id="KW-1185">Reference proteome</keyword>
<dbReference type="RefSeq" id="WP_013889571.1">
    <property type="nucleotide sequence ID" value="NC_015674.1"/>
</dbReference>
<dbReference type="STRING" id="1002804.HBZC1_00610"/>
<dbReference type="HOGENOM" id="CLU_1413421_0_0_7"/>
<organism evidence="2 3">
    <name type="scientific">Helicobacter bizzozeronii (strain CIII-1)</name>
    <dbReference type="NCBI Taxonomy" id="1002804"/>
    <lineage>
        <taxon>Bacteria</taxon>
        <taxon>Pseudomonadati</taxon>
        <taxon>Campylobacterota</taxon>
        <taxon>Epsilonproteobacteria</taxon>
        <taxon>Campylobacterales</taxon>
        <taxon>Helicobacteraceae</taxon>
        <taxon>Helicobacter</taxon>
    </lineage>
</organism>
<evidence type="ECO:0000256" key="1">
    <source>
        <dbReference type="SAM" id="MobiDB-lite"/>
    </source>
</evidence>
<dbReference type="EMBL" id="FR871757">
    <property type="protein sequence ID" value="CCB79047.1"/>
    <property type="molecule type" value="Genomic_DNA"/>
</dbReference>
<evidence type="ECO:0000313" key="3">
    <source>
        <dbReference type="Proteomes" id="UP000008387"/>
    </source>
</evidence>
<dbReference type="KEGG" id="hbi:HBZC1_00610"/>
<dbReference type="Proteomes" id="UP000008387">
    <property type="component" value="Chromosome"/>
</dbReference>
<feature type="region of interest" description="Disordered" evidence="1">
    <location>
        <begin position="164"/>
        <end position="192"/>
    </location>
</feature>
<dbReference type="AlphaFoldDB" id="F8KQP3"/>
<proteinExistence type="predicted"/>
<evidence type="ECO:0000313" key="2">
    <source>
        <dbReference type="EMBL" id="CCB79047.1"/>
    </source>
</evidence>
<accession>F8KQP3</accession>